<evidence type="ECO:0000256" key="1">
    <source>
        <dbReference type="SAM" id="SignalP"/>
    </source>
</evidence>
<sequence length="144" mass="17254">MAYIKYISLQMLIVLFVSSCAAQRKDKYFDKIAQNKDLIKNLSLEIQNKLNGDSSRHIALSSENEIFKNEEIMKFKKDFNIFSIHLWRTEKTNKDSIIIYSTDYNPFIGNRRSIIYCFSDCDTDENYIQVNDNLYYRKHKKQFY</sequence>
<organism evidence="2 3">
    <name type="scientific">Moheibacter sediminis</name>
    <dbReference type="NCBI Taxonomy" id="1434700"/>
    <lineage>
        <taxon>Bacteria</taxon>
        <taxon>Pseudomonadati</taxon>
        <taxon>Bacteroidota</taxon>
        <taxon>Flavobacteriia</taxon>
        <taxon>Flavobacteriales</taxon>
        <taxon>Weeksellaceae</taxon>
        <taxon>Moheibacter</taxon>
    </lineage>
</organism>
<proteinExistence type="predicted"/>
<accession>A0A1W1ZCM9</accession>
<dbReference type="Proteomes" id="UP000192393">
    <property type="component" value="Unassembled WGS sequence"/>
</dbReference>
<dbReference type="PROSITE" id="PS51257">
    <property type="entry name" value="PROKAR_LIPOPROTEIN"/>
    <property type="match status" value="1"/>
</dbReference>
<feature type="signal peptide" evidence="1">
    <location>
        <begin position="1"/>
        <end position="21"/>
    </location>
</feature>
<dbReference type="EMBL" id="FWXS01000002">
    <property type="protein sequence ID" value="SMC46185.1"/>
    <property type="molecule type" value="Genomic_DNA"/>
</dbReference>
<feature type="chain" id="PRO_5013366082" evidence="1">
    <location>
        <begin position="22"/>
        <end position="144"/>
    </location>
</feature>
<keyword evidence="3" id="KW-1185">Reference proteome</keyword>
<dbReference type="STRING" id="1434700.SAMN06296427_102389"/>
<evidence type="ECO:0000313" key="2">
    <source>
        <dbReference type="EMBL" id="SMC46185.1"/>
    </source>
</evidence>
<reference evidence="2 3" key="1">
    <citation type="submission" date="2017-04" db="EMBL/GenBank/DDBJ databases">
        <authorList>
            <person name="Afonso C.L."/>
            <person name="Miller P.J."/>
            <person name="Scott M.A."/>
            <person name="Spackman E."/>
            <person name="Goraichik I."/>
            <person name="Dimitrov K.M."/>
            <person name="Suarez D.L."/>
            <person name="Swayne D.E."/>
        </authorList>
    </citation>
    <scope>NUCLEOTIDE SEQUENCE [LARGE SCALE GENOMIC DNA]</scope>
    <source>
        <strain evidence="2 3">CGMCC 1.12708</strain>
    </source>
</reference>
<evidence type="ECO:0000313" key="3">
    <source>
        <dbReference type="Proteomes" id="UP000192393"/>
    </source>
</evidence>
<name>A0A1W1ZCM9_9FLAO</name>
<dbReference type="RefSeq" id="WP_084016535.1">
    <property type="nucleotide sequence ID" value="NZ_FWXS01000002.1"/>
</dbReference>
<gene>
    <name evidence="2" type="ORF">SAMN06296427_102389</name>
</gene>
<protein>
    <submittedName>
        <fullName evidence="2">Uncharacterized protein</fullName>
    </submittedName>
</protein>
<dbReference type="AlphaFoldDB" id="A0A1W1ZCM9"/>
<keyword evidence="1" id="KW-0732">Signal</keyword>